<name>A0ABW3MXE2_9MICO</name>
<gene>
    <name evidence="3" type="ORF">ACFQ2V_13715</name>
</gene>
<dbReference type="Proteomes" id="UP001597046">
    <property type="component" value="Unassembled WGS sequence"/>
</dbReference>
<dbReference type="RefSeq" id="WP_386053360.1">
    <property type="nucleotide sequence ID" value="NZ_JBHTKH010000008.1"/>
</dbReference>
<evidence type="ECO:0000313" key="4">
    <source>
        <dbReference type="Proteomes" id="UP001597046"/>
    </source>
</evidence>
<keyword evidence="4" id="KW-1185">Reference proteome</keyword>
<feature type="compositionally biased region" description="Low complexity" evidence="1">
    <location>
        <begin position="96"/>
        <end position="106"/>
    </location>
</feature>
<evidence type="ECO:0000256" key="1">
    <source>
        <dbReference type="SAM" id="MobiDB-lite"/>
    </source>
</evidence>
<dbReference type="Pfam" id="PF24071">
    <property type="entry name" value="Phage_zn_bind_3"/>
    <property type="match status" value="1"/>
</dbReference>
<dbReference type="EMBL" id="JBHTKH010000008">
    <property type="protein sequence ID" value="MFD1055368.1"/>
    <property type="molecule type" value="Genomic_DNA"/>
</dbReference>
<evidence type="ECO:0000313" key="3">
    <source>
        <dbReference type="EMBL" id="MFD1055368.1"/>
    </source>
</evidence>
<evidence type="ECO:0000259" key="2">
    <source>
        <dbReference type="Pfam" id="PF24071"/>
    </source>
</evidence>
<dbReference type="InterPro" id="IPR058158">
    <property type="entry name" value="Phage_zn-bd_3"/>
</dbReference>
<proteinExistence type="predicted"/>
<comment type="caution">
    <text evidence="3">The sequence shown here is derived from an EMBL/GenBank/DDBJ whole genome shotgun (WGS) entry which is preliminary data.</text>
</comment>
<feature type="region of interest" description="Disordered" evidence="1">
    <location>
        <begin position="76"/>
        <end position="116"/>
    </location>
</feature>
<protein>
    <recommendedName>
        <fullName evidence="2">Phage FDXHR zinc binding domain-containing protein</fullName>
    </recommendedName>
</protein>
<feature type="domain" description="Phage FDXHR zinc binding" evidence="2">
    <location>
        <begin position="23"/>
        <end position="60"/>
    </location>
</feature>
<organism evidence="3 4">
    <name type="scientific">Terrabacter terrigena</name>
    <dbReference type="NCBI Taxonomy" id="574718"/>
    <lineage>
        <taxon>Bacteria</taxon>
        <taxon>Bacillati</taxon>
        <taxon>Actinomycetota</taxon>
        <taxon>Actinomycetes</taxon>
        <taxon>Micrococcales</taxon>
        <taxon>Intrasporangiaceae</taxon>
        <taxon>Terrabacter</taxon>
    </lineage>
</organism>
<sequence>MTEGLKETPCNEACVLPKPYGRSQHCRVCHRTFGGTVAGDRHRAGAFGSDVDPRRCRTEAELSAVGLVTSDRGVWGRSAPDSATGFRNAATDGLIPSAASSVPAAPRNEDVPEVVA</sequence>
<accession>A0ABW3MXE2</accession>
<reference evidence="4" key="1">
    <citation type="journal article" date="2019" name="Int. J. Syst. Evol. Microbiol.">
        <title>The Global Catalogue of Microorganisms (GCM) 10K type strain sequencing project: providing services to taxonomists for standard genome sequencing and annotation.</title>
        <authorList>
            <consortium name="The Broad Institute Genomics Platform"/>
            <consortium name="The Broad Institute Genome Sequencing Center for Infectious Disease"/>
            <person name="Wu L."/>
            <person name="Ma J."/>
        </authorList>
    </citation>
    <scope>NUCLEOTIDE SEQUENCE [LARGE SCALE GENOMIC DNA]</scope>
    <source>
        <strain evidence="4">CCUG 57508</strain>
    </source>
</reference>